<dbReference type="HOGENOM" id="CLU_659495_0_0_1"/>
<dbReference type="Gramene" id="CMN062CT">
    <property type="protein sequence ID" value="CMN062CT"/>
    <property type="gene ID" value="CMN062C"/>
</dbReference>
<dbReference type="AlphaFoldDB" id="M1V946"/>
<feature type="transmembrane region" description="Helical" evidence="2">
    <location>
        <begin position="351"/>
        <end position="372"/>
    </location>
</feature>
<keyword evidence="4" id="KW-1185">Reference proteome</keyword>
<feature type="transmembrane region" description="Helical" evidence="2">
    <location>
        <begin position="209"/>
        <end position="234"/>
    </location>
</feature>
<dbReference type="RefSeq" id="XP_005537230.1">
    <property type="nucleotide sequence ID" value="XM_005537173.1"/>
</dbReference>
<feature type="compositionally biased region" description="Polar residues" evidence="1">
    <location>
        <begin position="115"/>
        <end position="128"/>
    </location>
</feature>
<feature type="region of interest" description="Disordered" evidence="1">
    <location>
        <begin position="23"/>
        <end position="43"/>
    </location>
</feature>
<reference evidence="3 4" key="1">
    <citation type="journal article" date="2004" name="Nature">
        <title>Genome sequence of the ultrasmall unicellular red alga Cyanidioschyzon merolae 10D.</title>
        <authorList>
            <person name="Matsuzaki M."/>
            <person name="Misumi O."/>
            <person name="Shin-i T."/>
            <person name="Maruyama S."/>
            <person name="Takahara M."/>
            <person name="Miyagishima S."/>
            <person name="Mori T."/>
            <person name="Nishida K."/>
            <person name="Yagisawa F."/>
            <person name="Nishida K."/>
            <person name="Yoshida Y."/>
            <person name="Nishimura Y."/>
            <person name="Nakao S."/>
            <person name="Kobayashi T."/>
            <person name="Momoyama Y."/>
            <person name="Higashiyama T."/>
            <person name="Minoda A."/>
            <person name="Sano M."/>
            <person name="Nomoto H."/>
            <person name="Oishi K."/>
            <person name="Hayashi H."/>
            <person name="Ohta F."/>
            <person name="Nishizaka S."/>
            <person name="Haga S."/>
            <person name="Miura S."/>
            <person name="Morishita T."/>
            <person name="Kabeya Y."/>
            <person name="Terasawa K."/>
            <person name="Suzuki Y."/>
            <person name="Ishii Y."/>
            <person name="Asakawa S."/>
            <person name="Takano H."/>
            <person name="Ohta N."/>
            <person name="Kuroiwa H."/>
            <person name="Tanaka K."/>
            <person name="Shimizu N."/>
            <person name="Sugano S."/>
            <person name="Sato N."/>
            <person name="Nozaki H."/>
            <person name="Ogasawara N."/>
            <person name="Kohara Y."/>
            <person name="Kuroiwa T."/>
        </authorList>
    </citation>
    <scope>NUCLEOTIDE SEQUENCE [LARGE SCALE GENOMIC DNA]</scope>
    <source>
        <strain evidence="3 4">10D</strain>
    </source>
</reference>
<feature type="transmembrane region" description="Helical" evidence="2">
    <location>
        <begin position="285"/>
        <end position="311"/>
    </location>
</feature>
<reference evidence="3 4" key="2">
    <citation type="journal article" date="2007" name="BMC Biol.">
        <title>A 100%-complete sequence reveals unusually simple genomic features in the hot-spring red alga Cyanidioschyzon merolae.</title>
        <authorList>
            <person name="Nozaki H."/>
            <person name="Takano H."/>
            <person name="Misumi O."/>
            <person name="Terasawa K."/>
            <person name="Matsuzaki M."/>
            <person name="Maruyama S."/>
            <person name="Nishida K."/>
            <person name="Yagisawa F."/>
            <person name="Yoshida Y."/>
            <person name="Fujiwara T."/>
            <person name="Takio S."/>
            <person name="Tamura K."/>
            <person name="Chung S.J."/>
            <person name="Nakamura S."/>
            <person name="Kuroiwa H."/>
            <person name="Tanaka K."/>
            <person name="Sato N."/>
            <person name="Kuroiwa T."/>
        </authorList>
    </citation>
    <scope>NUCLEOTIDE SEQUENCE [LARGE SCALE GENOMIC DNA]</scope>
    <source>
        <strain evidence="3 4">10D</strain>
    </source>
</reference>
<keyword evidence="2" id="KW-0472">Membrane</keyword>
<name>M1V946_CYAM1</name>
<dbReference type="Proteomes" id="UP000007014">
    <property type="component" value="Chromosome 14"/>
</dbReference>
<gene>
    <name evidence="3" type="ORF">CYME_CMN062C</name>
</gene>
<dbReference type="GeneID" id="16995274"/>
<proteinExistence type="predicted"/>
<evidence type="ECO:0000313" key="3">
    <source>
        <dbReference type="EMBL" id="BAM81194.1"/>
    </source>
</evidence>
<evidence type="ECO:0000256" key="1">
    <source>
        <dbReference type="SAM" id="MobiDB-lite"/>
    </source>
</evidence>
<feature type="transmembrane region" description="Helical" evidence="2">
    <location>
        <begin position="254"/>
        <end position="273"/>
    </location>
</feature>
<dbReference type="EMBL" id="AP006496">
    <property type="protein sequence ID" value="BAM81194.1"/>
    <property type="molecule type" value="Genomic_DNA"/>
</dbReference>
<protein>
    <submittedName>
        <fullName evidence="3">Uncharacterized protein</fullName>
    </submittedName>
</protein>
<organism evidence="3 4">
    <name type="scientific">Cyanidioschyzon merolae (strain NIES-3377 / 10D)</name>
    <name type="common">Unicellular red alga</name>
    <dbReference type="NCBI Taxonomy" id="280699"/>
    <lineage>
        <taxon>Eukaryota</taxon>
        <taxon>Rhodophyta</taxon>
        <taxon>Bangiophyceae</taxon>
        <taxon>Cyanidiales</taxon>
        <taxon>Cyanidiaceae</taxon>
        <taxon>Cyanidioschyzon</taxon>
    </lineage>
</organism>
<feature type="region of interest" description="Disordered" evidence="1">
    <location>
        <begin position="97"/>
        <end position="128"/>
    </location>
</feature>
<keyword evidence="2" id="KW-1133">Transmembrane helix</keyword>
<accession>M1V946</accession>
<evidence type="ECO:0000313" key="4">
    <source>
        <dbReference type="Proteomes" id="UP000007014"/>
    </source>
</evidence>
<dbReference type="KEGG" id="cme:CYME_CMN062C"/>
<evidence type="ECO:0000256" key="2">
    <source>
        <dbReference type="SAM" id="Phobius"/>
    </source>
</evidence>
<dbReference type="OrthoDB" id="10413402at2759"/>
<keyword evidence="2" id="KW-0812">Transmembrane</keyword>
<sequence length="417" mass="46174">MDAAKQRAPRRVPSLVELQAALGSADAQATGPDISSIAGDPPTLTLPSGSYETDPSTFRRKHLYNTWLQKEAEPETLALYQYAERLYTATAKQERSGFSLHSLQRPETLDEDRSGTSVPETGTSPSGGQLFTSDWYAQQIAEMQRSNMDSSQVAAKPVRWRGSQLILQDFSWRHFAGNLKPGRLGRNVGDMLGRFHQRHLSSRENLKRLLLFAFGVTMLALALFVWPFVVIIIISADRYRHATPCSVSMGVTLYTTAVLWLSVGGYGLILVAFTRIAKRPVEATGLAGIIGAAVLLSYFLSLIITEAIFIVNAVSGKTPFGRCGPDCTCSAAAVASKLPCCSNVLWWTDLVMLLVSNAAAFLLCCLPYFTLLRENRRQRAHRRAPRYFVQRPAAFWSNLPATSWEERTKHHSDQSDA</sequence>